<sequence>MMILQVVVVSALVDCVFLASVLLVCVLFKRLFSAASGLPSRFGCNGVANCLCRPLPSIIHMLFRASKIG</sequence>
<dbReference type="Proteomes" id="UP000595140">
    <property type="component" value="Unassembled WGS sequence"/>
</dbReference>
<proteinExistence type="predicted"/>
<dbReference type="AlphaFoldDB" id="A0A484K966"/>
<evidence type="ECO:0000313" key="2">
    <source>
        <dbReference type="EMBL" id="VFQ59429.1"/>
    </source>
</evidence>
<accession>A0A484K966</accession>
<keyword evidence="3" id="KW-1185">Reference proteome</keyword>
<gene>
    <name evidence="2" type="ORF">CCAM_LOCUS1205</name>
</gene>
<evidence type="ECO:0000313" key="3">
    <source>
        <dbReference type="Proteomes" id="UP000595140"/>
    </source>
</evidence>
<keyword evidence="1" id="KW-1133">Transmembrane helix</keyword>
<reference evidence="2 3" key="1">
    <citation type="submission" date="2018-04" db="EMBL/GenBank/DDBJ databases">
        <authorList>
            <person name="Vogel A."/>
        </authorList>
    </citation>
    <scope>NUCLEOTIDE SEQUENCE [LARGE SCALE GENOMIC DNA]</scope>
</reference>
<evidence type="ECO:0000256" key="1">
    <source>
        <dbReference type="SAM" id="Phobius"/>
    </source>
</evidence>
<organism evidence="2 3">
    <name type="scientific">Cuscuta campestris</name>
    <dbReference type="NCBI Taxonomy" id="132261"/>
    <lineage>
        <taxon>Eukaryota</taxon>
        <taxon>Viridiplantae</taxon>
        <taxon>Streptophyta</taxon>
        <taxon>Embryophyta</taxon>
        <taxon>Tracheophyta</taxon>
        <taxon>Spermatophyta</taxon>
        <taxon>Magnoliopsida</taxon>
        <taxon>eudicotyledons</taxon>
        <taxon>Gunneridae</taxon>
        <taxon>Pentapetalae</taxon>
        <taxon>asterids</taxon>
        <taxon>lamiids</taxon>
        <taxon>Solanales</taxon>
        <taxon>Convolvulaceae</taxon>
        <taxon>Cuscuteae</taxon>
        <taxon>Cuscuta</taxon>
        <taxon>Cuscuta subgen. Grammica</taxon>
        <taxon>Cuscuta sect. Cleistogrammica</taxon>
    </lineage>
</organism>
<dbReference type="EMBL" id="OOIL02000026">
    <property type="protein sequence ID" value="VFQ59429.1"/>
    <property type="molecule type" value="Genomic_DNA"/>
</dbReference>
<feature type="transmembrane region" description="Helical" evidence="1">
    <location>
        <begin position="6"/>
        <end position="28"/>
    </location>
</feature>
<keyword evidence="1" id="KW-0812">Transmembrane</keyword>
<name>A0A484K966_9ASTE</name>
<protein>
    <submittedName>
        <fullName evidence="2">Uncharacterized protein</fullName>
    </submittedName>
</protein>
<keyword evidence="1" id="KW-0472">Membrane</keyword>